<keyword evidence="2" id="KW-1133">Transmembrane helix</keyword>
<feature type="transmembrane region" description="Helical" evidence="2">
    <location>
        <begin position="385"/>
        <end position="410"/>
    </location>
</feature>
<feature type="compositionally biased region" description="Low complexity" evidence="1">
    <location>
        <begin position="16"/>
        <end position="32"/>
    </location>
</feature>
<proteinExistence type="predicted"/>
<dbReference type="Proteomes" id="UP000000560">
    <property type="component" value="Chromosome I"/>
</dbReference>
<evidence type="ECO:0000313" key="3">
    <source>
        <dbReference type="EMBL" id="CBF71489.1"/>
    </source>
</evidence>
<dbReference type="PANTHER" id="PTHR34414">
    <property type="entry name" value="HET DOMAIN-CONTAINING PROTEIN-RELATED"/>
    <property type="match status" value="1"/>
</dbReference>
<dbReference type="Pfam" id="PF20246">
    <property type="entry name" value="DUF6601"/>
    <property type="match status" value="1"/>
</dbReference>
<evidence type="ECO:0000313" key="4">
    <source>
        <dbReference type="Proteomes" id="UP000000560"/>
    </source>
</evidence>
<gene>
    <name evidence="3" type="ORF">ANIA_06802</name>
</gene>
<dbReference type="EMBL" id="BN001301">
    <property type="protein sequence ID" value="CBF71489.1"/>
    <property type="molecule type" value="Genomic_DNA"/>
</dbReference>
<reference evidence="4" key="2">
    <citation type="journal article" date="2009" name="Fungal Genet. Biol.">
        <title>The 2008 update of the Aspergillus nidulans genome annotation: a community effort.</title>
        <authorList>
            <person name="Wortman J.R."/>
            <person name="Gilsenan J.M."/>
            <person name="Joardar V."/>
            <person name="Deegan J."/>
            <person name="Clutterbuck J."/>
            <person name="Andersen M.R."/>
            <person name="Archer D."/>
            <person name="Bencina M."/>
            <person name="Braus G."/>
            <person name="Coutinho P."/>
            <person name="von Dohren H."/>
            <person name="Doonan J."/>
            <person name="Driessen A.J."/>
            <person name="Durek P."/>
            <person name="Espeso E."/>
            <person name="Fekete E."/>
            <person name="Flipphi M."/>
            <person name="Estrada C.G."/>
            <person name="Geysens S."/>
            <person name="Goldman G."/>
            <person name="de Groot P.W."/>
            <person name="Hansen K."/>
            <person name="Harris S.D."/>
            <person name="Heinekamp T."/>
            <person name="Helmstaedt K."/>
            <person name="Henrissat B."/>
            <person name="Hofmann G."/>
            <person name="Homan T."/>
            <person name="Horio T."/>
            <person name="Horiuchi H."/>
            <person name="James S."/>
            <person name="Jones M."/>
            <person name="Karaffa L."/>
            <person name="Karanyi Z."/>
            <person name="Kato M."/>
            <person name="Keller N."/>
            <person name="Kelly D.E."/>
            <person name="Kiel J.A."/>
            <person name="Kim J.M."/>
            <person name="van der Klei I.J."/>
            <person name="Klis F.M."/>
            <person name="Kovalchuk A."/>
            <person name="Krasevec N."/>
            <person name="Kubicek C.P."/>
            <person name="Liu B."/>
            <person name="Maccabe A."/>
            <person name="Meyer V."/>
            <person name="Mirabito P."/>
            <person name="Miskei M."/>
            <person name="Mos M."/>
            <person name="Mullins J."/>
            <person name="Nelson D.R."/>
            <person name="Nielsen J."/>
            <person name="Oakley B.R."/>
            <person name="Osmani S.A."/>
            <person name="Pakula T."/>
            <person name="Paszewski A."/>
            <person name="Paulsen I."/>
            <person name="Pilsyk S."/>
            <person name="Pocsi I."/>
            <person name="Punt P.J."/>
            <person name="Ram A.F."/>
            <person name="Ren Q."/>
            <person name="Robellet X."/>
            <person name="Robson G."/>
            <person name="Seiboth B."/>
            <person name="van Solingen P."/>
            <person name="Specht T."/>
            <person name="Sun J."/>
            <person name="Taheri-Talesh N."/>
            <person name="Takeshita N."/>
            <person name="Ussery D."/>
            <person name="vanKuyk P.A."/>
            <person name="Visser H."/>
            <person name="van de Vondervoort P.J."/>
            <person name="de Vries R.P."/>
            <person name="Walton J."/>
            <person name="Xiang X."/>
            <person name="Xiong Y."/>
            <person name="Zeng A.P."/>
            <person name="Brandt B.W."/>
            <person name="Cornell M.J."/>
            <person name="van den Hondel C.A."/>
            <person name="Visser J."/>
            <person name="Oliver S.G."/>
            <person name="Turner G."/>
        </authorList>
    </citation>
    <scope>GENOME REANNOTATION</scope>
    <source>
        <strain evidence="4">FGSC A4 / ATCC 38163 / CBS 112.46 / NRRL 194 / M139</strain>
    </source>
</reference>
<protein>
    <recommendedName>
        <fullName evidence="5">Subtilisin-like serine protease</fullName>
    </recommendedName>
</protein>
<evidence type="ECO:0000256" key="1">
    <source>
        <dbReference type="SAM" id="MobiDB-lite"/>
    </source>
</evidence>
<keyword evidence="2" id="KW-0812">Transmembrane</keyword>
<dbReference type="VEuPathDB" id="FungiDB:AN6802"/>
<feature type="region of interest" description="Disordered" evidence="1">
    <location>
        <begin position="1"/>
        <end position="36"/>
    </location>
</feature>
<feature type="compositionally biased region" description="Basic and acidic residues" evidence="1">
    <location>
        <begin position="1"/>
        <end position="12"/>
    </location>
</feature>
<accession>Q5AY28</accession>
<dbReference type="InParanoid" id="Q5AY28"/>
<organism evidence="3 4">
    <name type="scientific">Emericella nidulans (strain FGSC A4 / ATCC 38163 / CBS 112.46 / NRRL 194 / M139)</name>
    <name type="common">Aspergillus nidulans</name>
    <dbReference type="NCBI Taxonomy" id="227321"/>
    <lineage>
        <taxon>Eukaryota</taxon>
        <taxon>Fungi</taxon>
        <taxon>Dikarya</taxon>
        <taxon>Ascomycota</taxon>
        <taxon>Pezizomycotina</taxon>
        <taxon>Eurotiomycetes</taxon>
        <taxon>Eurotiomycetidae</taxon>
        <taxon>Eurotiales</taxon>
        <taxon>Aspergillaceae</taxon>
        <taxon>Aspergillus</taxon>
        <taxon>Aspergillus subgen. Nidulantes</taxon>
    </lineage>
</organism>
<sequence>MSERKALTDSRKRLPRSSIDSLASLSRSTSSGRKSRSQTRLLLGDFQEPIAWLPSPGTAITLDFKEHVSFKYALKLAFQSLLRLLDWNLFDTQCIKPLAHSIQMAASKQIRVTEPPFPVTDQLSADLDAGCLTKQYLQSYPLVQLQDQCGLLDFLEREYCSTELDQVADKLWWMSKQDCGNISPLHRQYVKGRTITVTEDPKLHLVWIHNRIFMKPLPRYITSHVFWRDYLRDDVKGLARDRYRRVRRAALGFLRTYLYLVRSESDFYIAQEPSLHLIAKDVTWEQFCNFARHLTKISNKDVSGRYAYGEIRLTRLNFYAPLLLRKWNFQRVQYQYGEYFARFYGPILFVAGTVSILLSGLQVTIAIQGMEPALYDRASLAVTFWFSAVVMLCFCSILVVLFFTLVYKVVKEWNYAIRDRLRLLEEGRTESSK</sequence>
<dbReference type="InterPro" id="IPR046536">
    <property type="entry name" value="DUF6601"/>
</dbReference>
<dbReference type="OrthoDB" id="5086500at2759"/>
<dbReference type="PANTHER" id="PTHR34414:SF1">
    <property type="entry name" value="SUBTILISIN-LIKE SERINE PROTEASE"/>
    <property type="match status" value="1"/>
</dbReference>
<keyword evidence="4" id="KW-1185">Reference proteome</keyword>
<dbReference type="STRING" id="227321.Q5AY28"/>
<name>Q5AY28_EMENI</name>
<evidence type="ECO:0008006" key="5">
    <source>
        <dbReference type="Google" id="ProtNLM"/>
    </source>
</evidence>
<feature type="transmembrane region" description="Helical" evidence="2">
    <location>
        <begin position="343"/>
        <end position="365"/>
    </location>
</feature>
<dbReference type="AlphaFoldDB" id="Q5AY28"/>
<accession>C8V293</accession>
<dbReference type="GeneID" id="2870341"/>
<dbReference type="RefSeq" id="XP_664406.1">
    <property type="nucleotide sequence ID" value="XM_659314.1"/>
</dbReference>
<dbReference type="eggNOG" id="ENOG502SJCJ">
    <property type="taxonomic scope" value="Eukaryota"/>
</dbReference>
<evidence type="ECO:0000256" key="2">
    <source>
        <dbReference type="SAM" id="Phobius"/>
    </source>
</evidence>
<dbReference type="OMA" id="SITMILC"/>
<reference evidence="4" key="1">
    <citation type="journal article" date="2005" name="Nature">
        <title>Sequencing of Aspergillus nidulans and comparative analysis with A. fumigatus and A. oryzae.</title>
        <authorList>
            <person name="Galagan J.E."/>
            <person name="Calvo S.E."/>
            <person name="Cuomo C."/>
            <person name="Ma L.J."/>
            <person name="Wortman J.R."/>
            <person name="Batzoglou S."/>
            <person name="Lee S.I."/>
            <person name="Basturkmen M."/>
            <person name="Spevak C.C."/>
            <person name="Clutterbuck J."/>
            <person name="Kapitonov V."/>
            <person name="Jurka J."/>
            <person name="Scazzocchio C."/>
            <person name="Farman M."/>
            <person name="Butler J."/>
            <person name="Purcell S."/>
            <person name="Harris S."/>
            <person name="Braus G.H."/>
            <person name="Draht O."/>
            <person name="Busch S."/>
            <person name="D'Enfert C."/>
            <person name="Bouchier C."/>
            <person name="Goldman G.H."/>
            <person name="Bell-Pedersen D."/>
            <person name="Griffiths-Jones S."/>
            <person name="Doonan J.H."/>
            <person name="Yu J."/>
            <person name="Vienken K."/>
            <person name="Pain A."/>
            <person name="Freitag M."/>
            <person name="Selker E.U."/>
            <person name="Archer D.B."/>
            <person name="Penalva M.A."/>
            <person name="Oakley B.R."/>
            <person name="Momany M."/>
            <person name="Tanaka T."/>
            <person name="Kumagai T."/>
            <person name="Asai K."/>
            <person name="Machida M."/>
            <person name="Nierman W.C."/>
            <person name="Denning D.W."/>
            <person name="Caddick M."/>
            <person name="Hynes M."/>
            <person name="Paoletti M."/>
            <person name="Fischer R."/>
            <person name="Miller B."/>
            <person name="Dyer P."/>
            <person name="Sachs M.S."/>
            <person name="Osmani S.A."/>
            <person name="Birren B.W."/>
        </authorList>
    </citation>
    <scope>NUCLEOTIDE SEQUENCE [LARGE SCALE GENOMIC DNA]</scope>
    <source>
        <strain evidence="4">FGSC A4 / ATCC 38163 / CBS 112.46 / NRRL 194 / M139</strain>
    </source>
</reference>
<keyword evidence="2" id="KW-0472">Membrane</keyword>
<dbReference type="KEGG" id="ani:ANIA_06802"/>
<dbReference type="HOGENOM" id="CLU_043687_1_1_1"/>